<evidence type="ECO:0000313" key="6">
    <source>
        <dbReference type="EMBL" id="CBI00218.1"/>
    </source>
</evidence>
<dbReference type="InterPro" id="IPR011330">
    <property type="entry name" value="Glyco_hydro/deAcase_b/a-brl"/>
</dbReference>
<dbReference type="GO" id="GO:0016787">
    <property type="term" value="F:hydrolase activity"/>
    <property type="evidence" value="ECO:0007669"/>
    <property type="project" value="UniProtKB-KW"/>
</dbReference>
<comment type="caution">
    <text evidence="6">The sequence shown here is derived from an EMBL/GenBank/DDBJ whole genome shotgun (WGS) entry which is preliminary data.</text>
</comment>
<accession>E6PZ59</accession>
<dbReference type="EMBL" id="CABN01000105">
    <property type="protein sequence ID" value="CBI00218.1"/>
    <property type="molecule type" value="Genomic_DNA"/>
</dbReference>
<keyword evidence="3" id="KW-0378">Hydrolase</keyword>
<dbReference type="Gene3D" id="3.20.20.370">
    <property type="entry name" value="Glycoside hydrolase/deacetylase"/>
    <property type="match status" value="1"/>
</dbReference>
<comment type="cofactor">
    <cofactor evidence="1">
        <name>Mg(2+)</name>
        <dbReference type="ChEBI" id="CHEBI:18420"/>
    </cofactor>
</comment>
<keyword evidence="5" id="KW-0119">Carbohydrate metabolism</keyword>
<dbReference type="Pfam" id="PF04794">
    <property type="entry name" value="YdjC"/>
    <property type="match status" value="1"/>
</dbReference>
<proteinExistence type="predicted"/>
<gene>
    <name evidence="6" type="ORF">CARN3_1218</name>
</gene>
<dbReference type="GO" id="GO:0019213">
    <property type="term" value="F:deacetylase activity"/>
    <property type="evidence" value="ECO:0007669"/>
    <property type="project" value="TreeGrafter"/>
</dbReference>
<keyword evidence="2" id="KW-0479">Metal-binding</keyword>
<dbReference type="InterPro" id="IPR006879">
    <property type="entry name" value="YdjC-like"/>
</dbReference>
<dbReference type="AlphaFoldDB" id="E6PZ59"/>
<dbReference type="SUPFAM" id="SSF88713">
    <property type="entry name" value="Glycoside hydrolase/deacetylase"/>
    <property type="match status" value="1"/>
</dbReference>
<reference evidence="6" key="1">
    <citation type="submission" date="2009-10" db="EMBL/GenBank/DDBJ databases">
        <title>Diversity of trophic interactions inside an arsenic-rich microbial ecosystem.</title>
        <authorList>
            <person name="Bertin P.N."/>
            <person name="Heinrich-Salmeron A."/>
            <person name="Pelletier E."/>
            <person name="Goulhen-Chollet F."/>
            <person name="Arsene-Ploetze F."/>
            <person name="Gallien S."/>
            <person name="Calteau A."/>
            <person name="Vallenet D."/>
            <person name="Casiot C."/>
            <person name="Chane-Woon-Ming B."/>
            <person name="Giloteaux L."/>
            <person name="Barakat M."/>
            <person name="Bonnefoy V."/>
            <person name="Bruneel O."/>
            <person name="Chandler M."/>
            <person name="Cleiss J."/>
            <person name="Duran R."/>
            <person name="Elbaz-Poulichet F."/>
            <person name="Fonknechten N."/>
            <person name="Lauga B."/>
            <person name="Mornico D."/>
            <person name="Ortet P."/>
            <person name="Schaeffer C."/>
            <person name="Siguier P."/>
            <person name="Alexander Thil Smith A."/>
            <person name="Van Dorsselaer A."/>
            <person name="Weissenbach J."/>
            <person name="Medigue C."/>
            <person name="Le Paslier D."/>
        </authorList>
    </citation>
    <scope>NUCLEOTIDE SEQUENCE</scope>
</reference>
<protein>
    <submittedName>
        <fullName evidence="6">YdjC-like protein</fullName>
    </submittedName>
</protein>
<dbReference type="PANTHER" id="PTHR31609:SF1">
    <property type="entry name" value="CARBOHYDRATE DEACETYLASE"/>
    <property type="match status" value="1"/>
</dbReference>
<keyword evidence="4" id="KW-0460">Magnesium</keyword>
<evidence type="ECO:0000256" key="2">
    <source>
        <dbReference type="ARBA" id="ARBA00022723"/>
    </source>
</evidence>
<evidence type="ECO:0000256" key="1">
    <source>
        <dbReference type="ARBA" id="ARBA00001946"/>
    </source>
</evidence>
<organism evidence="6">
    <name type="scientific">mine drainage metagenome</name>
    <dbReference type="NCBI Taxonomy" id="410659"/>
    <lineage>
        <taxon>unclassified sequences</taxon>
        <taxon>metagenomes</taxon>
        <taxon>ecological metagenomes</taxon>
    </lineage>
</organism>
<dbReference type="PANTHER" id="PTHR31609">
    <property type="entry name" value="YDJC DEACETYLASE FAMILY MEMBER"/>
    <property type="match status" value="1"/>
</dbReference>
<evidence type="ECO:0000256" key="4">
    <source>
        <dbReference type="ARBA" id="ARBA00022842"/>
    </source>
</evidence>
<dbReference type="GO" id="GO:0046872">
    <property type="term" value="F:metal ion binding"/>
    <property type="evidence" value="ECO:0007669"/>
    <property type="project" value="UniProtKB-KW"/>
</dbReference>
<sequence>MVGGPGVRRDSIMIAASKLSEEMLESMFIPDHPFRGMQSDFCFWIDTLKRVKTLIVNADDFGLTPGVNRAIVELARQGCVTSATLMARASATDEAIALAMHTPELGVGCHIVLVDGQSSLPVEARPLPWLIDPATGEFWPTLGRFLRALYASGAARSARDEAIEAEAFAQIRGLQSSGLRLTHIDTHKHTHMFPAVLRPVLRAARRAGVRRVRNPFEPEWSARATPGAAWLRRAQVRVLRQFRAAFYRIVAEEGFVTTAGSIGVLATGTLDRSTVAALLGALPNDVWELVTHPGYHDSALAEVRTRLLASREVEIDALGLVATLSSIERIRFDALINTENSRR</sequence>
<name>E6PZ59_9ZZZZ</name>
<dbReference type="GO" id="GO:0005975">
    <property type="term" value="P:carbohydrate metabolic process"/>
    <property type="evidence" value="ECO:0007669"/>
    <property type="project" value="InterPro"/>
</dbReference>
<evidence type="ECO:0000256" key="5">
    <source>
        <dbReference type="ARBA" id="ARBA00023277"/>
    </source>
</evidence>
<evidence type="ECO:0000256" key="3">
    <source>
        <dbReference type="ARBA" id="ARBA00022801"/>
    </source>
</evidence>